<dbReference type="Pfam" id="PF14331">
    <property type="entry name" value="IcmF-related_N"/>
    <property type="match status" value="1"/>
</dbReference>
<dbReference type="Proteomes" id="UP000494363">
    <property type="component" value="Unassembled WGS sequence"/>
</dbReference>
<keyword evidence="2" id="KW-1133">Transmembrane helix</keyword>
<dbReference type="EMBL" id="CADIKH010000044">
    <property type="protein sequence ID" value="CAB3770189.1"/>
    <property type="molecule type" value="Genomic_DNA"/>
</dbReference>
<gene>
    <name evidence="4" type="ORF">LMG29542_06294</name>
</gene>
<accession>A0A6J5EUE9</accession>
<keyword evidence="5" id="KW-1185">Reference proteome</keyword>
<dbReference type="InterPro" id="IPR053156">
    <property type="entry name" value="T6SS_TssM-like"/>
</dbReference>
<feature type="transmembrane region" description="Helical" evidence="2">
    <location>
        <begin position="6"/>
        <end position="24"/>
    </location>
</feature>
<dbReference type="PANTHER" id="PTHR36153:SF1">
    <property type="entry name" value="TYPE VI SECRETION SYSTEM COMPONENT TSSM1"/>
    <property type="match status" value="1"/>
</dbReference>
<dbReference type="RefSeq" id="WP_175231496.1">
    <property type="nucleotide sequence ID" value="NZ_CADIKH010000044.1"/>
</dbReference>
<keyword evidence="2" id="KW-0812">Transmembrane</keyword>
<organism evidence="4 5">
    <name type="scientific">Paraburkholderia humisilvae</name>
    <dbReference type="NCBI Taxonomy" id="627669"/>
    <lineage>
        <taxon>Bacteria</taxon>
        <taxon>Pseudomonadati</taxon>
        <taxon>Pseudomonadota</taxon>
        <taxon>Betaproteobacteria</taxon>
        <taxon>Burkholderiales</taxon>
        <taxon>Burkholderiaceae</taxon>
        <taxon>Paraburkholderia</taxon>
    </lineage>
</organism>
<feature type="region of interest" description="Disordered" evidence="1">
    <location>
        <begin position="853"/>
        <end position="872"/>
    </location>
</feature>
<evidence type="ECO:0000256" key="2">
    <source>
        <dbReference type="SAM" id="Phobius"/>
    </source>
</evidence>
<sequence length="1386" mass="148394">MTVTFQILLVIGVLLGLLAAVLIWRARSAAPAPAQLEATDAPARGPGGWVSTVFEAIDYARTRRAWRYRLPWLLLLGERMAGKSSFSRSGPNLEQPHPDRRYAALRAAGASWAVMNRGVLIDIDGAASAAPSNGAAKGAGAPNPAAPKPASRWSTLLSALVDLRPERPVDAIVLSVSARTLLDTDPQVAARAGADAYRQLCDVQDAFQFVLPVYVVVTQCDAINGFGAFWRQQPDEYRKQMFGWSAPLNASNDTPAEWGESALAAVVDQLRTIQLEAAAHSRADLEMAEREGAVLFPSRLHAVHGSLSRWLALAFRATVDRPGHLCRGIYFTGDIDGNGVVSSGVTRSDVSFVDHLIDDKMFTEWGGARAMRSSVWSRNRFLRSFQLGAVMCAAACAIALSFAGYRLYSTVERLDRSLTQLQSLPPYEGGVCPSAAEISTLLMALHDLDTRSFDLANPWSWTWPWPSHPLRDGAIRVAAAHAFNGVILPGLGCQLTARARELIAHGENAGPVAMEGQLRLQHARDGLTTHLRSVIDLEHALATYRDIVRPLSGAATRAGLESFGQLVNFAYALPVSLVTQNSDDSVLARAVWWGSTDYQPNLPDRLPQIYSADIVQDEQALRDELVLQASVGKHLLAQLNTNEGDAAAHARYLVWWLDWTRDNWLGTAGPGRGRNLCEQIREDLLAQTRALVQAGSVTAEGAPVSTGKSALAYGDLPDITARIFSPEQCDAAVYAALDSLKVPPYDPLIETKQGERSFVTAFAAEFDGLTELARLHYMQTTRHAEPFVCHADGAGSPVWSAAAIGNALNYVNEYRAFAQRFRLGAASAPGTRPLYARIALKQLENAMNHALNDAQRTPQSAGPSATDPDLASAGGAGLTPVSFDEQTLAQSSRDLAQMLGSLVAVERSYAEFGFTGSYAAISSCLQQIASNHLSDITGLALQSRLFMPQANPAGSDFYELGTVAVTRDYLARQVARAQVLAGYASPFAALAQNAGSGANAQPNVQTVAYWSNSIAEINRYVPANDPSGQLGQLASLFVDRLNGMNAANCHARMQSYASADQDANNLFASLRRTLVADTNLRCAGADADAFGQLFMSFDAALAGRFPFASLDAPDASPAAVREFFASYALQRNALRTQAAALPKAQRKVVTRFLDQLDAAQAFFDATLRADGTLAVHLNATFNARPGTERGADQVISWTLTSGDHAAGYPNRPSGLDWVASQPLALDLTWADLSVWTPHADPARADAPEIDGPTATFATTGTWALMRMVQQHVMDNGATPADGVTLRYDVPVATRASAASGAVAASSPQPVAAIRVARLLVNLQMQGTDPTSRTALPLRMPTFPLRAPTLAAPLANPTAQLQDVPPLPTLPALPQDAGEGPAAPAKD</sequence>
<evidence type="ECO:0000313" key="5">
    <source>
        <dbReference type="Proteomes" id="UP000494363"/>
    </source>
</evidence>
<dbReference type="PANTHER" id="PTHR36153">
    <property type="entry name" value="INNER MEMBRANE PROTEIN-RELATED"/>
    <property type="match status" value="1"/>
</dbReference>
<evidence type="ECO:0000259" key="3">
    <source>
        <dbReference type="Pfam" id="PF14331"/>
    </source>
</evidence>
<proteinExistence type="predicted"/>
<evidence type="ECO:0000256" key="1">
    <source>
        <dbReference type="SAM" id="MobiDB-lite"/>
    </source>
</evidence>
<feature type="domain" description="Type VI secretion system component TssM1 N-terminal" evidence="3">
    <location>
        <begin position="151"/>
        <end position="334"/>
    </location>
</feature>
<feature type="region of interest" description="Disordered" evidence="1">
    <location>
        <begin position="1358"/>
        <end position="1386"/>
    </location>
</feature>
<name>A0A6J5EUE9_9BURK</name>
<reference evidence="4 5" key="1">
    <citation type="submission" date="2020-04" db="EMBL/GenBank/DDBJ databases">
        <authorList>
            <person name="De Canck E."/>
        </authorList>
    </citation>
    <scope>NUCLEOTIDE SEQUENCE [LARGE SCALE GENOMIC DNA]</scope>
    <source>
        <strain evidence="4 5">LMG 29542</strain>
    </source>
</reference>
<feature type="compositionally biased region" description="Polar residues" evidence="1">
    <location>
        <begin position="854"/>
        <end position="863"/>
    </location>
</feature>
<dbReference type="InterPro" id="IPR025743">
    <property type="entry name" value="TssM1_N"/>
</dbReference>
<evidence type="ECO:0000313" key="4">
    <source>
        <dbReference type="EMBL" id="CAB3770189.1"/>
    </source>
</evidence>
<protein>
    <recommendedName>
        <fullName evidence="3">Type VI secretion system component TssM1 N-terminal domain-containing protein</fullName>
    </recommendedName>
</protein>
<keyword evidence="2" id="KW-0472">Membrane</keyword>